<dbReference type="AlphaFoldDB" id="A0A164SN39"/>
<dbReference type="OrthoDB" id="673776at2759"/>
<sequence length="463" mass="52235">MDEKIFSELEEKIVKSLGKKDEAVYNEYQKNVKNYIFIDTDLFVSLSKVLMLIYGDPVSVTRPSGRVDMNAPVIDGMYPLHLAVLTSSQLLVRRLIGLDGARLDVKCCGDPNSPFYGLTPLEMALQVLRRNLIPWTPQVSVHELLSMFHGNAKVKSLMENISLLAYITPRIRHLVTEYSLQGKVVELAALLKLGSSHPIDYTIMYVPSADIPPELHFGVPMMLRLLVATRSASLIKECIQLSAGSNPEEYENCKIKLKEMDFIGALLESARRGDLNRFDKEQQSTVNIELTDDMLVGSQDESKVNTVAPWYLKNSLFYMDSSKFQAPGIFNTMMPRGYEDKMEYYDGFDIRSCNALAETIFRVLDGKKVEELTLRDASDFRDELEDFLKNKFKEAVVLTALEEKALEKEAEKQGFISGSSSPGSVTPVLKPGHFYYPLNKAYERLDVKRISTSVFSALKKGKT</sequence>
<dbReference type="EMBL" id="LNRQ01000007">
    <property type="protein sequence ID" value="KZM86364.1"/>
    <property type="molecule type" value="Genomic_DNA"/>
</dbReference>
<gene>
    <name evidence="1" type="ORF">DCAR_023498</name>
</gene>
<dbReference type="KEGG" id="dcr:108196351"/>
<proteinExistence type="predicted"/>
<dbReference type="Gramene" id="KZM86364">
    <property type="protein sequence ID" value="KZM86364"/>
    <property type="gene ID" value="DCAR_023498"/>
</dbReference>
<comment type="caution">
    <text evidence="1">The sequence shown here is derived from an EMBL/GenBank/DDBJ whole genome shotgun (WGS) entry which is preliminary data.</text>
</comment>
<evidence type="ECO:0000313" key="1">
    <source>
        <dbReference type="EMBL" id="KZM86364.1"/>
    </source>
</evidence>
<name>A0A164SN39_DAUCS</name>
<reference evidence="1" key="1">
    <citation type="journal article" date="2016" name="Nat. Genet.">
        <title>A high-quality carrot genome assembly provides new insights into carotenoid accumulation and asterid genome evolution.</title>
        <authorList>
            <person name="Iorizzo M."/>
            <person name="Ellison S."/>
            <person name="Senalik D."/>
            <person name="Zeng P."/>
            <person name="Satapoomin P."/>
            <person name="Huang J."/>
            <person name="Bowman M."/>
            <person name="Iovene M."/>
            <person name="Sanseverino W."/>
            <person name="Cavagnaro P."/>
            <person name="Yildiz M."/>
            <person name="Macko-Podgorni A."/>
            <person name="Moranska E."/>
            <person name="Grzebelus E."/>
            <person name="Grzebelus D."/>
            <person name="Ashrafi H."/>
            <person name="Zheng Z."/>
            <person name="Cheng S."/>
            <person name="Spooner D."/>
            <person name="Van Deynze A."/>
            <person name="Simon P."/>
        </authorList>
    </citation>
    <scope>NUCLEOTIDE SEQUENCE [LARGE SCALE GENOMIC DNA]</scope>
    <source>
        <tissue evidence="1">Leaf</tissue>
    </source>
</reference>
<organism evidence="1">
    <name type="scientific">Daucus carota subsp. sativus</name>
    <name type="common">Carrot</name>
    <dbReference type="NCBI Taxonomy" id="79200"/>
    <lineage>
        <taxon>Eukaryota</taxon>
        <taxon>Viridiplantae</taxon>
        <taxon>Streptophyta</taxon>
        <taxon>Embryophyta</taxon>
        <taxon>Tracheophyta</taxon>
        <taxon>Spermatophyta</taxon>
        <taxon>Magnoliopsida</taxon>
        <taxon>eudicotyledons</taxon>
        <taxon>Gunneridae</taxon>
        <taxon>Pentapetalae</taxon>
        <taxon>asterids</taxon>
        <taxon>campanulids</taxon>
        <taxon>Apiales</taxon>
        <taxon>Apiaceae</taxon>
        <taxon>Apioideae</taxon>
        <taxon>Scandiceae</taxon>
        <taxon>Daucinae</taxon>
        <taxon>Daucus</taxon>
        <taxon>Daucus sect. Daucus</taxon>
    </lineage>
</organism>
<protein>
    <submittedName>
        <fullName evidence="1">Uncharacterized protein</fullName>
    </submittedName>
</protein>
<accession>A0A164SN39</accession>